<dbReference type="PANTHER" id="PTHR43544:SF12">
    <property type="entry name" value="NAD(P)-BINDING ROSSMANN-FOLD SUPERFAMILY PROTEIN"/>
    <property type="match status" value="1"/>
</dbReference>
<comment type="caution">
    <text evidence="1">The sequence shown here is derived from an EMBL/GenBank/DDBJ whole genome shotgun (WGS) entry which is preliminary data.</text>
</comment>
<dbReference type="PANTHER" id="PTHR43544">
    <property type="entry name" value="SHORT-CHAIN DEHYDROGENASE/REDUCTASE"/>
    <property type="match status" value="1"/>
</dbReference>
<dbReference type="EMBL" id="JALJOQ010000064">
    <property type="protein sequence ID" value="KAK9803014.1"/>
    <property type="molecule type" value="Genomic_DNA"/>
</dbReference>
<name>A0AAW1P2U3_9CHLO</name>
<dbReference type="InterPro" id="IPR051468">
    <property type="entry name" value="Fungal_SecMetab_SDRs"/>
</dbReference>
<keyword evidence="2" id="KW-1185">Reference proteome</keyword>
<gene>
    <name evidence="1" type="ORF">WJX73_010890</name>
</gene>
<dbReference type="InterPro" id="IPR036291">
    <property type="entry name" value="NAD(P)-bd_dom_sf"/>
</dbReference>
<sequence>MWQLRLLRPVVCQRRLEFVRQLLQRPGQKVVAACRNPDNADGLRDLQQQHSGNLSTVALDVTDEDSITAAAESVKKSHGHVNLLLNCAGVLHIPGELSPETSLSRVTTDNLLRTFKINAFGPILVSKAFWPLLAKAPATEDNPTKLFARRKQHIATLLLHPGTVDTDLSQPFQKNVKPEKLFSRERAIKQLLDIIDSATSKDKAKFIAWDGQEIPW</sequence>
<dbReference type="AlphaFoldDB" id="A0AAW1P2U3"/>
<dbReference type="SUPFAM" id="SSF51735">
    <property type="entry name" value="NAD(P)-binding Rossmann-fold domains"/>
    <property type="match status" value="1"/>
</dbReference>
<reference evidence="1 2" key="1">
    <citation type="journal article" date="2024" name="Nat. Commun.">
        <title>Phylogenomics reveals the evolutionary origins of lichenization in chlorophyte algae.</title>
        <authorList>
            <person name="Puginier C."/>
            <person name="Libourel C."/>
            <person name="Otte J."/>
            <person name="Skaloud P."/>
            <person name="Haon M."/>
            <person name="Grisel S."/>
            <person name="Petersen M."/>
            <person name="Berrin J.G."/>
            <person name="Delaux P.M."/>
            <person name="Dal Grande F."/>
            <person name="Keller J."/>
        </authorList>
    </citation>
    <scope>NUCLEOTIDE SEQUENCE [LARGE SCALE GENOMIC DNA]</scope>
    <source>
        <strain evidence="1 2">SAG 2036</strain>
    </source>
</reference>
<proteinExistence type="predicted"/>
<dbReference type="Proteomes" id="UP001465755">
    <property type="component" value="Unassembled WGS sequence"/>
</dbReference>
<dbReference type="GO" id="GO:0016491">
    <property type="term" value="F:oxidoreductase activity"/>
    <property type="evidence" value="ECO:0007669"/>
    <property type="project" value="TreeGrafter"/>
</dbReference>
<dbReference type="GO" id="GO:0005737">
    <property type="term" value="C:cytoplasm"/>
    <property type="evidence" value="ECO:0007669"/>
    <property type="project" value="TreeGrafter"/>
</dbReference>
<protein>
    <submittedName>
        <fullName evidence="1">Uncharacterized protein</fullName>
    </submittedName>
</protein>
<dbReference type="Pfam" id="PF13561">
    <property type="entry name" value="adh_short_C2"/>
    <property type="match status" value="1"/>
</dbReference>
<evidence type="ECO:0000313" key="2">
    <source>
        <dbReference type="Proteomes" id="UP001465755"/>
    </source>
</evidence>
<organism evidence="1 2">
    <name type="scientific">Symbiochloris irregularis</name>
    <dbReference type="NCBI Taxonomy" id="706552"/>
    <lineage>
        <taxon>Eukaryota</taxon>
        <taxon>Viridiplantae</taxon>
        <taxon>Chlorophyta</taxon>
        <taxon>core chlorophytes</taxon>
        <taxon>Trebouxiophyceae</taxon>
        <taxon>Trebouxiales</taxon>
        <taxon>Trebouxiaceae</taxon>
        <taxon>Symbiochloris</taxon>
    </lineage>
</organism>
<evidence type="ECO:0000313" key="1">
    <source>
        <dbReference type="EMBL" id="KAK9803014.1"/>
    </source>
</evidence>
<accession>A0AAW1P2U3</accession>
<dbReference type="Gene3D" id="3.40.50.720">
    <property type="entry name" value="NAD(P)-binding Rossmann-like Domain"/>
    <property type="match status" value="2"/>
</dbReference>
<dbReference type="InterPro" id="IPR002347">
    <property type="entry name" value="SDR_fam"/>
</dbReference>